<feature type="compositionally biased region" description="Basic residues" evidence="1">
    <location>
        <begin position="1"/>
        <end position="19"/>
    </location>
</feature>
<dbReference type="AlphaFoldDB" id="A0AAN5DGS4"/>
<dbReference type="EMBL" id="BTRK01000006">
    <property type="protein sequence ID" value="GMR62929.1"/>
    <property type="molecule type" value="Genomic_DNA"/>
</dbReference>
<evidence type="ECO:0000256" key="1">
    <source>
        <dbReference type="SAM" id="MobiDB-lite"/>
    </source>
</evidence>
<reference evidence="3" key="1">
    <citation type="submission" date="2022-10" db="EMBL/GenBank/DDBJ databases">
        <title>Genome assembly of Pristionchus species.</title>
        <authorList>
            <person name="Yoshida K."/>
            <person name="Sommer R.J."/>
        </authorList>
    </citation>
    <scope>NUCLEOTIDE SEQUENCE [LARGE SCALE GENOMIC DNA]</scope>
    <source>
        <strain evidence="3">RS5460</strain>
    </source>
</reference>
<gene>
    <name evidence="2" type="ORF">PMAYCL1PPCAC_33124</name>
</gene>
<feature type="non-terminal residue" evidence="2">
    <location>
        <position position="79"/>
    </location>
</feature>
<evidence type="ECO:0000313" key="2">
    <source>
        <dbReference type="EMBL" id="GMR62929.1"/>
    </source>
</evidence>
<feature type="region of interest" description="Disordered" evidence="1">
    <location>
        <begin position="1"/>
        <end position="22"/>
    </location>
</feature>
<evidence type="ECO:0000313" key="3">
    <source>
        <dbReference type="Proteomes" id="UP001328107"/>
    </source>
</evidence>
<keyword evidence="3" id="KW-1185">Reference proteome</keyword>
<proteinExistence type="predicted"/>
<comment type="caution">
    <text evidence="2">The sequence shown here is derived from an EMBL/GenBank/DDBJ whole genome shotgun (WGS) entry which is preliminary data.</text>
</comment>
<organism evidence="2 3">
    <name type="scientific">Pristionchus mayeri</name>
    <dbReference type="NCBI Taxonomy" id="1317129"/>
    <lineage>
        <taxon>Eukaryota</taxon>
        <taxon>Metazoa</taxon>
        <taxon>Ecdysozoa</taxon>
        <taxon>Nematoda</taxon>
        <taxon>Chromadorea</taxon>
        <taxon>Rhabditida</taxon>
        <taxon>Rhabditina</taxon>
        <taxon>Diplogasteromorpha</taxon>
        <taxon>Diplogasteroidea</taxon>
        <taxon>Neodiplogasteridae</taxon>
        <taxon>Pristionchus</taxon>
    </lineage>
</organism>
<protein>
    <submittedName>
        <fullName evidence="2">Uncharacterized protein</fullName>
    </submittedName>
</protein>
<name>A0AAN5DGS4_9BILA</name>
<accession>A0AAN5DGS4</accession>
<feature type="non-terminal residue" evidence="2">
    <location>
        <position position="1"/>
    </location>
</feature>
<sequence>SSARSHIRGHLPRRARRSHSSGQLDFPCLLKAGDLRADREAVRVHHCSLWRTPAAAVPRPTQGGVLLQRRSGCGLDSVD</sequence>
<dbReference type="Proteomes" id="UP001328107">
    <property type="component" value="Unassembled WGS sequence"/>
</dbReference>